<accession>A0A5R8M3P5</accession>
<protein>
    <submittedName>
        <fullName evidence="1">Uncharacterized protein</fullName>
    </submittedName>
</protein>
<sequence length="209" mass="24659">MEYKLISEIIDRSESNNWTDAKFEWDFDYAYYSEELESCLCGHYPIKNICVIKNKMNGTITEVGNCCVNKFLNIDDGNKIFTSIKRLKEDISKSMSAEVLEFMKDKKLLSDFEYGFYQDIIRKRNLSEKQLNIKERINQKLLDFTSYESNSNFTRINLVLKWAEQNDWFDTSFIHSLKKSCEKKGKLTTKQEEALENIIKKLKISKEDG</sequence>
<proteinExistence type="predicted"/>
<name>A0A5R8M3P5_9FLAO</name>
<organism evidence="1 2">
    <name type="scientific">Maribacter aurantiacus</name>
    <dbReference type="NCBI Taxonomy" id="1882343"/>
    <lineage>
        <taxon>Bacteria</taxon>
        <taxon>Pseudomonadati</taxon>
        <taxon>Bacteroidota</taxon>
        <taxon>Flavobacteriia</taxon>
        <taxon>Flavobacteriales</taxon>
        <taxon>Flavobacteriaceae</taxon>
        <taxon>Maribacter</taxon>
    </lineage>
</organism>
<evidence type="ECO:0000313" key="1">
    <source>
        <dbReference type="EMBL" id="TLF44155.1"/>
    </source>
</evidence>
<dbReference type="Proteomes" id="UP000308382">
    <property type="component" value="Unassembled WGS sequence"/>
</dbReference>
<comment type="caution">
    <text evidence="1">The sequence shown here is derived from an EMBL/GenBank/DDBJ whole genome shotgun (WGS) entry which is preliminary data.</text>
</comment>
<dbReference type="RefSeq" id="WP_138258687.1">
    <property type="nucleotide sequence ID" value="NZ_VBUK01000007.1"/>
</dbReference>
<dbReference type="AlphaFoldDB" id="A0A5R8M3P5"/>
<keyword evidence="2" id="KW-1185">Reference proteome</keyword>
<gene>
    <name evidence="1" type="ORF">FEK29_12015</name>
</gene>
<reference evidence="1 2" key="1">
    <citation type="journal article" date="2017" name="Int. J. Syst. Evol. Microbiol.">
        <title>Maripseudobacter aurantiacus gen. nov., sp. nov., a novel member of the family Flavobacteriaceae isolated from a sedimentation basin.</title>
        <authorList>
            <person name="Chen C."/>
            <person name="Su Y."/>
            <person name="Tao T."/>
            <person name="Fu G."/>
            <person name="Zhang C."/>
            <person name="Sun C."/>
            <person name="Zhang X."/>
            <person name="Wu M."/>
        </authorList>
    </citation>
    <scope>NUCLEOTIDE SEQUENCE [LARGE SCALE GENOMIC DNA]</scope>
    <source>
        <strain evidence="2">CDA4</strain>
    </source>
</reference>
<evidence type="ECO:0000313" key="2">
    <source>
        <dbReference type="Proteomes" id="UP000308382"/>
    </source>
</evidence>
<dbReference type="OrthoDB" id="2318182at2"/>
<dbReference type="EMBL" id="VBUK01000007">
    <property type="protein sequence ID" value="TLF44155.1"/>
    <property type="molecule type" value="Genomic_DNA"/>
</dbReference>